<proteinExistence type="inferred from homology"/>
<gene>
    <name evidence="5" type="ORF">ABGB03_04615</name>
</gene>
<dbReference type="RefSeq" id="WP_347925234.1">
    <property type="nucleotide sequence ID" value="NZ_CP157199.1"/>
</dbReference>
<name>A0AAU7BV66_9FLAO</name>
<evidence type="ECO:0000256" key="2">
    <source>
        <dbReference type="SAM" id="MobiDB-lite"/>
    </source>
</evidence>
<dbReference type="GO" id="GO:0005507">
    <property type="term" value="F:copper ion binding"/>
    <property type="evidence" value="ECO:0007669"/>
    <property type="project" value="InterPro"/>
</dbReference>
<dbReference type="AlphaFoldDB" id="A0AAU7BV66"/>
<dbReference type="SUPFAM" id="SSF49329">
    <property type="entry name" value="Cu,Zn superoxide dismutase-like"/>
    <property type="match status" value="1"/>
</dbReference>
<dbReference type="Gene3D" id="2.60.40.200">
    <property type="entry name" value="Superoxide dismutase, copper/zinc binding domain"/>
    <property type="match status" value="1"/>
</dbReference>
<evidence type="ECO:0000313" key="5">
    <source>
        <dbReference type="EMBL" id="XBG62185.1"/>
    </source>
</evidence>
<keyword evidence="3" id="KW-0732">Signal</keyword>
<dbReference type="GO" id="GO:0006801">
    <property type="term" value="P:superoxide metabolic process"/>
    <property type="evidence" value="ECO:0007669"/>
    <property type="project" value="InterPro"/>
</dbReference>
<comment type="similarity">
    <text evidence="1">Belongs to the Cu-Zn superoxide dismutase family.</text>
</comment>
<feature type="region of interest" description="Disordered" evidence="2">
    <location>
        <begin position="102"/>
        <end position="122"/>
    </location>
</feature>
<dbReference type="InterPro" id="IPR001424">
    <property type="entry name" value="SOD_Cu_Zn_dom"/>
</dbReference>
<evidence type="ECO:0000256" key="3">
    <source>
        <dbReference type="SAM" id="SignalP"/>
    </source>
</evidence>
<sequence>MKKLSVFTLALTIAFATACKSDKKETNATETEVENTDKTEETTNQKPYDGGDLWVTLNAKSGSSVKGTAVFENKGESVSMLLTVSGLEPGEHAVHLHEKSDCSAEDGTSTGGHWNPTGQPHGKWGAAEGYHKGDIGNFTASENGKATYTFSTDEWCIGCGDETKDILGKGIIIHQGTDDFTTQPTGAAGGRISCGGVIQ</sequence>
<feature type="signal peptide" evidence="3">
    <location>
        <begin position="1"/>
        <end position="18"/>
    </location>
</feature>
<dbReference type="InterPro" id="IPR036423">
    <property type="entry name" value="SOD-like_Cu/Zn_dom_sf"/>
</dbReference>
<evidence type="ECO:0000256" key="1">
    <source>
        <dbReference type="ARBA" id="ARBA00010457"/>
    </source>
</evidence>
<feature type="domain" description="Superoxide dismutase copper/zinc binding" evidence="4">
    <location>
        <begin position="65"/>
        <end position="196"/>
    </location>
</feature>
<dbReference type="PROSITE" id="PS51257">
    <property type="entry name" value="PROKAR_LIPOPROTEIN"/>
    <property type="match status" value="1"/>
</dbReference>
<feature type="chain" id="PRO_5043997431" evidence="3">
    <location>
        <begin position="19"/>
        <end position="199"/>
    </location>
</feature>
<dbReference type="InterPro" id="IPR024134">
    <property type="entry name" value="SOD_Cu/Zn_/chaperone"/>
</dbReference>
<reference evidence="5" key="1">
    <citation type="submission" date="2024-05" db="EMBL/GenBank/DDBJ databases">
        <title>Pontimicrobium maritimus sp. nov., isolated form sea water.</title>
        <authorList>
            <person name="Muhammad N."/>
            <person name="Vuong T.Q."/>
            <person name="Han H.L."/>
            <person name="Kim S.-G."/>
        </authorList>
    </citation>
    <scope>NUCLEOTIDE SEQUENCE</scope>
    <source>
        <strain evidence="5">SW4</strain>
    </source>
</reference>
<protein>
    <submittedName>
        <fullName evidence="5">Superoxide dismutase family protein</fullName>
    </submittedName>
</protein>
<dbReference type="EMBL" id="CP157199">
    <property type="protein sequence ID" value="XBG62185.1"/>
    <property type="molecule type" value="Genomic_DNA"/>
</dbReference>
<feature type="compositionally biased region" description="Polar residues" evidence="2">
    <location>
        <begin position="106"/>
        <end position="118"/>
    </location>
</feature>
<feature type="region of interest" description="Disordered" evidence="2">
    <location>
        <begin position="23"/>
        <end position="50"/>
    </location>
</feature>
<dbReference type="CDD" id="cd00305">
    <property type="entry name" value="Cu-Zn_Superoxide_Dismutase"/>
    <property type="match status" value="1"/>
</dbReference>
<organism evidence="5">
    <name type="scientific">Pontimicrobium sp. SW4</name>
    <dbReference type="NCBI Taxonomy" id="3153519"/>
    <lineage>
        <taxon>Bacteria</taxon>
        <taxon>Pseudomonadati</taxon>
        <taxon>Bacteroidota</taxon>
        <taxon>Flavobacteriia</taxon>
        <taxon>Flavobacteriales</taxon>
        <taxon>Flavobacteriaceae</taxon>
        <taxon>Pontimicrobium</taxon>
    </lineage>
</organism>
<dbReference type="Pfam" id="PF00080">
    <property type="entry name" value="Sod_Cu"/>
    <property type="match status" value="1"/>
</dbReference>
<accession>A0AAU7BV66</accession>
<dbReference type="PANTHER" id="PTHR10003">
    <property type="entry name" value="SUPEROXIDE DISMUTASE CU-ZN -RELATED"/>
    <property type="match status" value="1"/>
</dbReference>
<evidence type="ECO:0000259" key="4">
    <source>
        <dbReference type="Pfam" id="PF00080"/>
    </source>
</evidence>